<evidence type="ECO:0000256" key="1">
    <source>
        <dbReference type="ARBA" id="ARBA00009437"/>
    </source>
</evidence>
<dbReference type="SUPFAM" id="SSF46785">
    <property type="entry name" value="Winged helix' DNA-binding domain"/>
    <property type="match status" value="1"/>
</dbReference>
<dbReference type="FunFam" id="1.10.10.10:FF:000001">
    <property type="entry name" value="LysR family transcriptional regulator"/>
    <property type="match status" value="1"/>
</dbReference>
<dbReference type="Proteomes" id="UP000199120">
    <property type="component" value="Unassembled WGS sequence"/>
</dbReference>
<dbReference type="Gene3D" id="1.10.10.10">
    <property type="entry name" value="Winged helix-like DNA-binding domain superfamily/Winged helix DNA-binding domain"/>
    <property type="match status" value="1"/>
</dbReference>
<dbReference type="GO" id="GO:0043565">
    <property type="term" value="F:sequence-specific DNA binding"/>
    <property type="evidence" value="ECO:0007669"/>
    <property type="project" value="TreeGrafter"/>
</dbReference>
<keyword evidence="4" id="KW-0804">Transcription</keyword>
<reference evidence="8" key="1">
    <citation type="submission" date="2016-10" db="EMBL/GenBank/DDBJ databases">
        <authorList>
            <person name="Varghese N."/>
            <person name="Submissions S."/>
        </authorList>
    </citation>
    <scope>NUCLEOTIDE SEQUENCE [LARGE SCALE GENOMIC DNA]</scope>
    <source>
        <strain evidence="8">LMG 26416</strain>
    </source>
</reference>
<keyword evidence="2" id="KW-0805">Transcription regulation</keyword>
<feature type="region of interest" description="Disordered" evidence="5">
    <location>
        <begin position="301"/>
        <end position="322"/>
    </location>
</feature>
<dbReference type="InterPro" id="IPR005119">
    <property type="entry name" value="LysR_subst-bd"/>
</dbReference>
<organism evidence="7 8">
    <name type="scientific">Paraburkholderia caballeronis</name>
    <dbReference type="NCBI Taxonomy" id="416943"/>
    <lineage>
        <taxon>Bacteria</taxon>
        <taxon>Pseudomonadati</taxon>
        <taxon>Pseudomonadota</taxon>
        <taxon>Betaproteobacteria</taxon>
        <taxon>Burkholderiales</taxon>
        <taxon>Burkholderiaceae</taxon>
        <taxon>Paraburkholderia</taxon>
    </lineage>
</organism>
<dbReference type="GO" id="GO:0003700">
    <property type="term" value="F:DNA-binding transcription factor activity"/>
    <property type="evidence" value="ECO:0007669"/>
    <property type="project" value="InterPro"/>
</dbReference>
<sequence length="330" mass="36198">MDTLLSMRIFVRIVETGSLTRASDSTGLTTPRVSTLLRALEQHLGCKLLNRTTRRLSLTEDGNTYYQHCVTVLGEIDDMEASLSRARKTAKGRLRVNMPSAMAKHIVIPALPSFVDAYPEILFELSVTDSQIDVIGEGVDCVVRVGTLDDSGLIATRIGSVTTCTCAAPSYLARHGTPECVDDLTAHQVVNYLSSDTGRPRSWNYVVGGNLRTMPMRGPVAVNDADAYVACALAGLGLVQTSMYLLEPHLRSQQLREVLHEYNSPPRPVSVLYAPNRQLPHKLRLFIDWVTSLFARNPVLQGRRPDGLQPAPQPTGPDYPELAVLSGEFS</sequence>
<dbReference type="RefSeq" id="WP_090548004.1">
    <property type="nucleotide sequence ID" value="NZ_FNSR01000002.1"/>
</dbReference>
<dbReference type="PROSITE" id="PS50931">
    <property type="entry name" value="HTH_LYSR"/>
    <property type="match status" value="1"/>
</dbReference>
<evidence type="ECO:0000256" key="2">
    <source>
        <dbReference type="ARBA" id="ARBA00023015"/>
    </source>
</evidence>
<dbReference type="OrthoDB" id="9076738at2"/>
<gene>
    <name evidence="7" type="ORF">SAMN05192542_104199</name>
</gene>
<dbReference type="Gene3D" id="3.40.190.290">
    <property type="match status" value="1"/>
</dbReference>
<dbReference type="InterPro" id="IPR036390">
    <property type="entry name" value="WH_DNA-bd_sf"/>
</dbReference>
<name>A0A1H7L5S2_9BURK</name>
<dbReference type="CDD" id="cd08472">
    <property type="entry name" value="PBP2_CrgA_like_3"/>
    <property type="match status" value="1"/>
</dbReference>
<dbReference type="PANTHER" id="PTHR30537:SF72">
    <property type="entry name" value="LYSR FAMILY TRANSCRIPTIONAL REGULATOR"/>
    <property type="match status" value="1"/>
</dbReference>
<dbReference type="AlphaFoldDB" id="A0A1H7L5S2"/>
<proteinExistence type="inferred from homology"/>
<evidence type="ECO:0000313" key="8">
    <source>
        <dbReference type="Proteomes" id="UP000199120"/>
    </source>
</evidence>
<feature type="domain" description="HTH lysR-type" evidence="6">
    <location>
        <begin position="1"/>
        <end position="59"/>
    </location>
</feature>
<evidence type="ECO:0000259" key="6">
    <source>
        <dbReference type="PROSITE" id="PS50931"/>
    </source>
</evidence>
<dbReference type="FunFam" id="3.40.190.290:FF:000001">
    <property type="entry name" value="Transcriptional regulator, LysR family"/>
    <property type="match status" value="1"/>
</dbReference>
<dbReference type="EMBL" id="FOAJ01000004">
    <property type="protein sequence ID" value="SEK94351.1"/>
    <property type="molecule type" value="Genomic_DNA"/>
</dbReference>
<dbReference type="SUPFAM" id="SSF53850">
    <property type="entry name" value="Periplasmic binding protein-like II"/>
    <property type="match status" value="1"/>
</dbReference>
<dbReference type="InterPro" id="IPR058163">
    <property type="entry name" value="LysR-type_TF_proteobact-type"/>
</dbReference>
<keyword evidence="3" id="KW-0238">DNA-binding</keyword>
<evidence type="ECO:0000313" key="7">
    <source>
        <dbReference type="EMBL" id="SEK94351.1"/>
    </source>
</evidence>
<comment type="similarity">
    <text evidence="1">Belongs to the LysR transcriptional regulatory family.</text>
</comment>
<protein>
    <submittedName>
        <fullName evidence="7">Transcriptional regulator, LysR family</fullName>
    </submittedName>
</protein>
<dbReference type="Pfam" id="PF03466">
    <property type="entry name" value="LysR_substrate"/>
    <property type="match status" value="1"/>
</dbReference>
<keyword evidence="8" id="KW-1185">Reference proteome</keyword>
<dbReference type="STRING" id="416943.SAMN05445871_3977"/>
<evidence type="ECO:0000256" key="4">
    <source>
        <dbReference type="ARBA" id="ARBA00023163"/>
    </source>
</evidence>
<dbReference type="InterPro" id="IPR036388">
    <property type="entry name" value="WH-like_DNA-bd_sf"/>
</dbReference>
<accession>A0A1H7L5S2</accession>
<dbReference type="Pfam" id="PF00126">
    <property type="entry name" value="HTH_1"/>
    <property type="match status" value="1"/>
</dbReference>
<evidence type="ECO:0000256" key="3">
    <source>
        <dbReference type="ARBA" id="ARBA00023125"/>
    </source>
</evidence>
<dbReference type="GO" id="GO:0006351">
    <property type="term" value="P:DNA-templated transcription"/>
    <property type="evidence" value="ECO:0007669"/>
    <property type="project" value="TreeGrafter"/>
</dbReference>
<dbReference type="InterPro" id="IPR000847">
    <property type="entry name" value="LysR_HTH_N"/>
</dbReference>
<evidence type="ECO:0000256" key="5">
    <source>
        <dbReference type="SAM" id="MobiDB-lite"/>
    </source>
</evidence>
<dbReference type="PANTHER" id="PTHR30537">
    <property type="entry name" value="HTH-TYPE TRANSCRIPTIONAL REGULATOR"/>
    <property type="match status" value="1"/>
</dbReference>